<evidence type="ECO:0000256" key="1">
    <source>
        <dbReference type="PROSITE-ProRule" id="PRU00135"/>
    </source>
</evidence>
<dbReference type="Pfam" id="PF00618">
    <property type="entry name" value="RasGEF_N"/>
    <property type="match status" value="1"/>
</dbReference>
<keyword evidence="5" id="KW-1185">Reference proteome</keyword>
<dbReference type="SUPFAM" id="SSF48366">
    <property type="entry name" value="Ras GEF"/>
    <property type="match status" value="1"/>
</dbReference>
<accession>A0A7J7FGM2</accession>
<evidence type="ECO:0000313" key="5">
    <source>
        <dbReference type="Proteomes" id="UP000551758"/>
    </source>
</evidence>
<proteinExistence type="predicted"/>
<feature type="domain" description="N-terminal Ras-GEF" evidence="3">
    <location>
        <begin position="30"/>
        <end position="132"/>
    </location>
</feature>
<dbReference type="PROSITE" id="PS50212">
    <property type="entry name" value="RASGEF_NTER"/>
    <property type="match status" value="1"/>
</dbReference>
<dbReference type="GO" id="GO:0005085">
    <property type="term" value="F:guanyl-nucleotide exchange factor activity"/>
    <property type="evidence" value="ECO:0007669"/>
    <property type="project" value="UniProtKB-KW"/>
</dbReference>
<dbReference type="InterPro" id="IPR023578">
    <property type="entry name" value="Ras_GEF_dom_sf"/>
</dbReference>
<reference evidence="4 5" key="1">
    <citation type="journal article" date="2020" name="Mol. Biol. Evol.">
        <title>Interspecific Gene Flow and the Evolution of Specialization in Black and White Rhinoceros.</title>
        <authorList>
            <person name="Moodley Y."/>
            <person name="Westbury M.V."/>
            <person name="Russo I.M."/>
            <person name="Gopalakrishnan S."/>
            <person name="Rakotoarivelo A."/>
            <person name="Olsen R.A."/>
            <person name="Prost S."/>
            <person name="Tunstall T."/>
            <person name="Ryder O.A."/>
            <person name="Dalen L."/>
            <person name="Bruford M.W."/>
        </authorList>
    </citation>
    <scope>NUCLEOTIDE SEQUENCE [LARGE SCALE GENOMIC DNA]</scope>
    <source>
        <strain evidence="4">SBR-YM</strain>
        <tissue evidence="4">Skin</tissue>
    </source>
</reference>
<dbReference type="Gene3D" id="1.20.870.10">
    <property type="entry name" value="Son of sevenless (SoS) protein Chain: S domain 1"/>
    <property type="match status" value="1"/>
</dbReference>
<keyword evidence="1" id="KW-0344">Guanine-nucleotide releasing factor</keyword>
<evidence type="ECO:0000259" key="3">
    <source>
        <dbReference type="PROSITE" id="PS50212"/>
    </source>
</evidence>
<gene>
    <name evidence="4" type="ORF">HPG69_017680</name>
</gene>
<dbReference type="Proteomes" id="UP000551758">
    <property type="component" value="Unassembled WGS sequence"/>
</dbReference>
<feature type="region of interest" description="Disordered" evidence="2">
    <location>
        <begin position="83"/>
        <end position="132"/>
    </location>
</feature>
<comment type="caution">
    <text evidence="4">The sequence shown here is derived from an EMBL/GenBank/DDBJ whole genome shotgun (WGS) entry which is preliminary data.</text>
</comment>
<protein>
    <recommendedName>
        <fullName evidence="3">N-terminal Ras-GEF domain-containing protein</fullName>
    </recommendedName>
</protein>
<organism evidence="4 5">
    <name type="scientific">Diceros bicornis minor</name>
    <name type="common">South-central black rhinoceros</name>
    <dbReference type="NCBI Taxonomy" id="77932"/>
    <lineage>
        <taxon>Eukaryota</taxon>
        <taxon>Metazoa</taxon>
        <taxon>Chordata</taxon>
        <taxon>Craniata</taxon>
        <taxon>Vertebrata</taxon>
        <taxon>Euteleostomi</taxon>
        <taxon>Mammalia</taxon>
        <taxon>Eutheria</taxon>
        <taxon>Laurasiatheria</taxon>
        <taxon>Perissodactyla</taxon>
        <taxon>Rhinocerotidae</taxon>
        <taxon>Diceros</taxon>
    </lineage>
</organism>
<feature type="compositionally biased region" description="Low complexity" evidence="2">
    <location>
        <begin position="121"/>
        <end position="132"/>
    </location>
</feature>
<dbReference type="InterPro" id="IPR000651">
    <property type="entry name" value="Ras-like_Gua-exchang_fac_N"/>
</dbReference>
<dbReference type="EMBL" id="JACDTQ010000582">
    <property type="protein sequence ID" value="KAF5927205.1"/>
    <property type="molecule type" value="Genomic_DNA"/>
</dbReference>
<name>A0A7J7FGM2_DICBM</name>
<dbReference type="AlphaFoldDB" id="A0A7J7FGM2"/>
<dbReference type="CDD" id="cd06224">
    <property type="entry name" value="REM"/>
    <property type="match status" value="1"/>
</dbReference>
<evidence type="ECO:0000313" key="4">
    <source>
        <dbReference type="EMBL" id="KAF5927205.1"/>
    </source>
</evidence>
<sequence length="132" mass="14838">MCWSNWVQIWYCMEKGGENATRVKRNETHMVWTVRAGKLEKLVEHLVCAFLGSDPTYVPMFLCMYRAFATTQQLEHFETTEAEIEATAAPPEQAPEPPEKLMVASSIVPATAQDTDSESETQQAQATALIQL</sequence>
<evidence type="ECO:0000256" key="2">
    <source>
        <dbReference type="SAM" id="MobiDB-lite"/>
    </source>
</evidence>